<feature type="domain" description="Hexokinase C-terminal" evidence="13">
    <location>
        <begin position="370"/>
        <end position="446"/>
    </location>
</feature>
<keyword evidence="10" id="KW-0324">Glycolysis</keyword>
<name>A0AAQ3KMF4_9LILI</name>
<evidence type="ECO:0000256" key="9">
    <source>
        <dbReference type="ARBA" id="ARBA00023136"/>
    </source>
</evidence>
<reference evidence="14 15" key="1">
    <citation type="submission" date="2023-10" db="EMBL/GenBank/DDBJ databases">
        <title>Chromosome-scale genome assembly provides insights into flower coloration mechanisms of Canna indica.</title>
        <authorList>
            <person name="Li C."/>
        </authorList>
    </citation>
    <scope>NUCLEOTIDE SEQUENCE [LARGE SCALE GENOMIC DNA]</scope>
    <source>
        <tissue evidence="14">Flower</tissue>
    </source>
</reference>
<keyword evidence="9" id="KW-0472">Membrane</keyword>
<dbReference type="Pfam" id="PF00560">
    <property type="entry name" value="LRR_1"/>
    <property type="match status" value="5"/>
</dbReference>
<dbReference type="SUPFAM" id="SSF53067">
    <property type="entry name" value="Actin-like ATPase domain"/>
    <property type="match status" value="1"/>
</dbReference>
<accession>A0AAQ3KMF4</accession>
<keyword evidence="6" id="KW-0812">Transmembrane</keyword>
<organism evidence="14 15">
    <name type="scientific">Canna indica</name>
    <name type="common">Indian-shot</name>
    <dbReference type="NCBI Taxonomy" id="4628"/>
    <lineage>
        <taxon>Eukaryota</taxon>
        <taxon>Viridiplantae</taxon>
        <taxon>Streptophyta</taxon>
        <taxon>Embryophyta</taxon>
        <taxon>Tracheophyta</taxon>
        <taxon>Spermatophyta</taxon>
        <taxon>Magnoliopsida</taxon>
        <taxon>Liliopsida</taxon>
        <taxon>Zingiberales</taxon>
        <taxon>Cannaceae</taxon>
        <taxon>Canna</taxon>
    </lineage>
</organism>
<evidence type="ECO:0000313" key="14">
    <source>
        <dbReference type="EMBL" id="WOL10834.1"/>
    </source>
</evidence>
<dbReference type="GO" id="GO:0005524">
    <property type="term" value="F:ATP binding"/>
    <property type="evidence" value="ECO:0007669"/>
    <property type="project" value="InterPro"/>
</dbReference>
<evidence type="ECO:0000256" key="3">
    <source>
        <dbReference type="ARBA" id="ARBA00005028"/>
    </source>
</evidence>
<dbReference type="InterPro" id="IPR022673">
    <property type="entry name" value="Hexokinase_C"/>
</dbReference>
<dbReference type="EMBL" id="CP136895">
    <property type="protein sequence ID" value="WOL10834.1"/>
    <property type="molecule type" value="Genomic_DNA"/>
</dbReference>
<dbReference type="EC" id="2.7.1.1" evidence="4"/>
<dbReference type="PROSITE" id="PS51450">
    <property type="entry name" value="LRR"/>
    <property type="match status" value="1"/>
</dbReference>
<dbReference type="PANTHER" id="PTHR48057:SF29">
    <property type="entry name" value="OS02G0609900 PROTEIN"/>
    <property type="match status" value="1"/>
</dbReference>
<evidence type="ECO:0000256" key="4">
    <source>
        <dbReference type="ARBA" id="ARBA00012324"/>
    </source>
</evidence>
<dbReference type="FunFam" id="3.80.10.10:FF:000095">
    <property type="entry name" value="LRR receptor-like serine/threonine-protein kinase GSO1"/>
    <property type="match status" value="1"/>
</dbReference>
<comment type="pathway">
    <text evidence="3">Carbohydrate metabolism; hexose metabolism.</text>
</comment>
<keyword evidence="8" id="KW-1133">Transmembrane helix</keyword>
<dbReference type="InterPro" id="IPR032675">
    <property type="entry name" value="LRR_dom_sf"/>
</dbReference>
<evidence type="ECO:0000256" key="12">
    <source>
        <dbReference type="SAM" id="MobiDB-lite"/>
    </source>
</evidence>
<dbReference type="GO" id="GO:0016020">
    <property type="term" value="C:membrane"/>
    <property type="evidence" value="ECO:0007669"/>
    <property type="project" value="UniProtKB-SubCell"/>
</dbReference>
<dbReference type="Pfam" id="PF03727">
    <property type="entry name" value="Hexokinase_2"/>
    <property type="match status" value="1"/>
</dbReference>
<dbReference type="SUPFAM" id="SSF52058">
    <property type="entry name" value="L domain-like"/>
    <property type="match status" value="1"/>
</dbReference>
<keyword evidence="5" id="KW-0433">Leucine-rich repeat</keyword>
<evidence type="ECO:0000256" key="2">
    <source>
        <dbReference type="ARBA" id="ARBA00004921"/>
    </source>
</evidence>
<dbReference type="GO" id="GO:0006096">
    <property type="term" value="P:glycolytic process"/>
    <property type="evidence" value="ECO:0007669"/>
    <property type="project" value="UniProtKB-KW"/>
</dbReference>
<dbReference type="GO" id="GO:0004396">
    <property type="term" value="F:hexokinase activity"/>
    <property type="evidence" value="ECO:0007669"/>
    <property type="project" value="UniProtKB-EC"/>
</dbReference>
<dbReference type="Gene3D" id="3.40.367.20">
    <property type="match status" value="1"/>
</dbReference>
<dbReference type="Proteomes" id="UP001327560">
    <property type="component" value="Chromosome 6"/>
</dbReference>
<dbReference type="PANTHER" id="PTHR48057">
    <property type="entry name" value="LEUCINE-RICH REPEAT SERINE/THREONINE-PROTEIN KINASE 1"/>
    <property type="match status" value="1"/>
</dbReference>
<evidence type="ECO:0000256" key="10">
    <source>
        <dbReference type="ARBA" id="ARBA00023152"/>
    </source>
</evidence>
<feature type="region of interest" description="Disordered" evidence="12">
    <location>
        <begin position="443"/>
        <end position="464"/>
    </location>
</feature>
<proteinExistence type="predicted"/>
<dbReference type="Gene3D" id="3.80.10.10">
    <property type="entry name" value="Ribonuclease Inhibitor"/>
    <property type="match status" value="2"/>
</dbReference>
<evidence type="ECO:0000256" key="11">
    <source>
        <dbReference type="ARBA" id="ARBA00047905"/>
    </source>
</evidence>
<evidence type="ECO:0000259" key="13">
    <source>
        <dbReference type="Pfam" id="PF03727"/>
    </source>
</evidence>
<evidence type="ECO:0000256" key="1">
    <source>
        <dbReference type="ARBA" id="ARBA00004167"/>
    </source>
</evidence>
<evidence type="ECO:0000256" key="5">
    <source>
        <dbReference type="ARBA" id="ARBA00022614"/>
    </source>
</evidence>
<keyword evidence="7" id="KW-0677">Repeat</keyword>
<sequence>MHFCRCEGYFSQPKQPWFAGIISPDIGSLTFLRTLNLSHNNLQGHLPSELGCLSHLESLLLWQNSFEGRIPADLANCSNLLRLSLCSNKLTEEIPAELGALRKLLVRSLHDNNISGSIPPSLGNLSSLTHLDHVRNQLSGILPLSLGRLQRLKHISVTRNRLTGEIPSTIFNISFLSHLYLGYNFFSGVLTPDMGNTLVNLEVLQAFRNLLEGPIPISIANDSKLREIVMPYNRLSGTLPGDIGKLRYLSSLSLRNNRLEAKTAEDWEFLNSLANASDEPYLISLSIISSIFYSSCRTVHVQYLIECCLQLCMNKGEVVRTLSNSAKYNLLLLYKVRLLVLSAVMHGKDDVDVANSHSISPFAHRSPTFQVNMRTSLMAAMHDDDSLDMRKVERILEESLQITGFSLKARMLIVRVCDIVTRRAARLAVAGIAGLLKKIGRDGSGGETSGRMNHKPRRTVNCNY</sequence>
<dbReference type="AlphaFoldDB" id="A0AAQ3KMF4"/>
<evidence type="ECO:0000256" key="6">
    <source>
        <dbReference type="ARBA" id="ARBA00022692"/>
    </source>
</evidence>
<keyword evidence="15" id="KW-1185">Reference proteome</keyword>
<dbReference type="InterPro" id="IPR043129">
    <property type="entry name" value="ATPase_NBD"/>
</dbReference>
<comment type="subcellular location">
    <subcellularLocation>
        <location evidence="1">Membrane</location>
        <topology evidence="1">Single-pass membrane protein</topology>
    </subcellularLocation>
</comment>
<comment type="catalytic activity">
    <reaction evidence="11">
        <text>D-fructose + ATP = D-fructose 6-phosphate + ADP + H(+)</text>
        <dbReference type="Rhea" id="RHEA:16125"/>
        <dbReference type="ChEBI" id="CHEBI:15378"/>
        <dbReference type="ChEBI" id="CHEBI:30616"/>
        <dbReference type="ChEBI" id="CHEBI:37721"/>
        <dbReference type="ChEBI" id="CHEBI:61527"/>
        <dbReference type="ChEBI" id="CHEBI:456216"/>
        <dbReference type="EC" id="2.7.1.1"/>
    </reaction>
    <physiologicalReaction direction="left-to-right" evidence="11">
        <dbReference type="Rhea" id="RHEA:16126"/>
    </physiologicalReaction>
</comment>
<gene>
    <name evidence="14" type="ORF">Cni_G19593</name>
</gene>
<protein>
    <recommendedName>
        <fullName evidence="4">hexokinase</fullName>
        <ecNumber evidence="4">2.7.1.1</ecNumber>
    </recommendedName>
</protein>
<dbReference type="InterPro" id="IPR052595">
    <property type="entry name" value="LRRC69/RLP"/>
</dbReference>
<evidence type="ECO:0000313" key="15">
    <source>
        <dbReference type="Proteomes" id="UP001327560"/>
    </source>
</evidence>
<evidence type="ECO:0000256" key="8">
    <source>
        <dbReference type="ARBA" id="ARBA00022989"/>
    </source>
</evidence>
<dbReference type="InterPro" id="IPR001611">
    <property type="entry name" value="Leu-rich_rpt"/>
</dbReference>
<evidence type="ECO:0000256" key="7">
    <source>
        <dbReference type="ARBA" id="ARBA00022737"/>
    </source>
</evidence>
<comment type="pathway">
    <text evidence="2">Carbohydrate degradation.</text>
</comment>